<evidence type="ECO:0000313" key="3">
    <source>
        <dbReference type="EMBL" id="KAK2595026.1"/>
    </source>
</evidence>
<name>A0AAJ0CQE6_9HYPO</name>
<dbReference type="SUPFAM" id="SSF52540">
    <property type="entry name" value="P-loop containing nucleoside triphosphate hydrolases"/>
    <property type="match status" value="1"/>
</dbReference>
<sequence length="865" mass="96851">MASSGSDWARRSANQTLAPEAYTVAWICAITTEYVAARQFLDEQHDGPDYQSPNDNNDYTLGKIGKHNVVLAVLPYGEYGLSNATGVAKDILHTFPKIKIGLMVGIGGGAPTPKQDIRLGDVVVGAGNGGVFQYDFGKAIQDKSFQTTGQLITPPIFLGTTISGLEADYEEGGNQIGAVINFILETRPQLQQKYKRPYNDLLYQTGVIHSESNESCEASCGSGPTKLVLRRQRAGGAENPAIHYGLIASANTVMKDAVVRDKLAAEKGVLCFEMEAAGLMKQFPCLVIRGICDYADTHKNKEWQGYAAMAAAAYATDFLHKIKPRALEAERDITRISSGIRDIRLTQEEQEKRQEIRDRKEKDYACRKALYVTDPSCDKVRIEEAKGGLLKDSYRWVLDQTDFKQFCGDRQSRMLWIKGDPGKGKTMLLCGIIDELEKSSPDTLSYFFCQATEGQYSNAVSVLRGLMYPLLIQHPSLIKHVREQFDLIGEKLFQGVNVWVYMVEIFMNMLTDPTSQDTILIVDALDECTTARYELLDFIIQSTQTPSSSVRWIISSRNWQEIETQLRDAQKAQLHLELNNDSIARAVTTYIEYKVNCLTRDKQYDENIRSAVQKHLITNAQGTFLWVALVCQQLAKPQVARRHTLAKLNSFPPGLDSLYDRMMVQIFDSEDADRCKEILAIFSVTYRPITVKELQVLIESPEELQQGDLEDIIASCGSFFTIQDGTIYFVHQSAKDYLLEKASHQILTAGIAQQHHALFTKSLKAVSGTIKRDIYRLGAPGVLIDQVSRPSPDPLASIGYSCVFWIDHFDDSKPKNSDHRDLSANNAIYSFIQKKYLYWLESLSLLRSISTGTIAIQKLANIMVS</sequence>
<dbReference type="InterPro" id="IPR056884">
    <property type="entry name" value="NPHP3-like_N"/>
</dbReference>
<accession>A0AAJ0CQE6</accession>
<reference evidence="3" key="1">
    <citation type="submission" date="2023-06" db="EMBL/GenBank/DDBJ databases">
        <title>Conoideocrella luteorostrata (Hypocreales: Clavicipitaceae), a potential biocontrol fungus for elongate hemlock scale in United States Christmas tree production areas.</title>
        <authorList>
            <person name="Barrett H."/>
            <person name="Lovett B."/>
            <person name="Macias A.M."/>
            <person name="Stajich J.E."/>
            <person name="Kasson M.T."/>
        </authorList>
    </citation>
    <scope>NUCLEOTIDE SEQUENCE</scope>
    <source>
        <strain evidence="3">ARSEF 14590</strain>
    </source>
</reference>
<dbReference type="Pfam" id="PF24883">
    <property type="entry name" value="NPHP3_N"/>
    <property type="match status" value="1"/>
</dbReference>
<dbReference type="EMBL" id="JASWJB010000146">
    <property type="protein sequence ID" value="KAK2595026.1"/>
    <property type="molecule type" value="Genomic_DNA"/>
</dbReference>
<keyword evidence="4" id="KW-1185">Reference proteome</keyword>
<dbReference type="PANTHER" id="PTHR46082">
    <property type="entry name" value="ATP/GTP-BINDING PROTEIN-RELATED"/>
    <property type="match status" value="1"/>
</dbReference>
<gene>
    <name evidence="3" type="ORF">QQS21_007280</name>
</gene>
<dbReference type="InterPro" id="IPR027417">
    <property type="entry name" value="P-loop_NTPase"/>
</dbReference>
<evidence type="ECO:0000256" key="1">
    <source>
        <dbReference type="ARBA" id="ARBA00022737"/>
    </source>
</evidence>
<feature type="domain" description="NACHT" evidence="2">
    <location>
        <begin position="413"/>
        <end position="557"/>
    </location>
</feature>
<organism evidence="3 4">
    <name type="scientific">Conoideocrella luteorostrata</name>
    <dbReference type="NCBI Taxonomy" id="1105319"/>
    <lineage>
        <taxon>Eukaryota</taxon>
        <taxon>Fungi</taxon>
        <taxon>Dikarya</taxon>
        <taxon>Ascomycota</taxon>
        <taxon>Pezizomycotina</taxon>
        <taxon>Sordariomycetes</taxon>
        <taxon>Hypocreomycetidae</taxon>
        <taxon>Hypocreales</taxon>
        <taxon>Clavicipitaceae</taxon>
        <taxon>Conoideocrella</taxon>
    </lineage>
</organism>
<dbReference type="Gene3D" id="3.40.50.1580">
    <property type="entry name" value="Nucleoside phosphorylase domain"/>
    <property type="match status" value="1"/>
</dbReference>
<dbReference type="Gene3D" id="3.40.50.300">
    <property type="entry name" value="P-loop containing nucleotide triphosphate hydrolases"/>
    <property type="match status" value="1"/>
</dbReference>
<dbReference type="Proteomes" id="UP001251528">
    <property type="component" value="Unassembled WGS sequence"/>
</dbReference>
<protein>
    <recommendedName>
        <fullName evidence="2">NACHT domain-containing protein</fullName>
    </recommendedName>
</protein>
<dbReference type="GO" id="GO:0003824">
    <property type="term" value="F:catalytic activity"/>
    <property type="evidence" value="ECO:0007669"/>
    <property type="project" value="InterPro"/>
</dbReference>
<dbReference type="InterPro" id="IPR035994">
    <property type="entry name" value="Nucleoside_phosphorylase_sf"/>
</dbReference>
<dbReference type="PROSITE" id="PS50837">
    <property type="entry name" value="NACHT"/>
    <property type="match status" value="1"/>
</dbReference>
<evidence type="ECO:0000313" key="4">
    <source>
        <dbReference type="Proteomes" id="UP001251528"/>
    </source>
</evidence>
<evidence type="ECO:0000259" key="2">
    <source>
        <dbReference type="PROSITE" id="PS50837"/>
    </source>
</evidence>
<dbReference type="InterPro" id="IPR007111">
    <property type="entry name" value="NACHT_NTPase"/>
</dbReference>
<dbReference type="GO" id="GO:0009116">
    <property type="term" value="P:nucleoside metabolic process"/>
    <property type="evidence" value="ECO:0007669"/>
    <property type="project" value="InterPro"/>
</dbReference>
<comment type="caution">
    <text evidence="3">The sequence shown here is derived from an EMBL/GenBank/DDBJ whole genome shotgun (WGS) entry which is preliminary data.</text>
</comment>
<dbReference type="InterPro" id="IPR053137">
    <property type="entry name" value="NLR-like"/>
</dbReference>
<keyword evidence="1" id="KW-0677">Repeat</keyword>
<dbReference type="PANTHER" id="PTHR46082:SF11">
    <property type="entry name" value="AAA+ ATPASE DOMAIN-CONTAINING PROTEIN-RELATED"/>
    <property type="match status" value="1"/>
</dbReference>
<dbReference type="SUPFAM" id="SSF53167">
    <property type="entry name" value="Purine and uridine phosphorylases"/>
    <property type="match status" value="1"/>
</dbReference>
<dbReference type="AlphaFoldDB" id="A0AAJ0CQE6"/>
<proteinExistence type="predicted"/>